<evidence type="ECO:0000313" key="1">
    <source>
        <dbReference type="EMBL" id="CAK0874634.1"/>
    </source>
</evidence>
<proteinExistence type="predicted"/>
<accession>A0ABN9VMS5</accession>
<reference evidence="1" key="1">
    <citation type="submission" date="2023-10" db="EMBL/GenBank/DDBJ databases">
        <authorList>
            <person name="Chen Y."/>
            <person name="Shah S."/>
            <person name="Dougan E. K."/>
            <person name="Thang M."/>
            <person name="Chan C."/>
        </authorList>
    </citation>
    <scope>NUCLEOTIDE SEQUENCE [LARGE SCALE GENOMIC DNA]</scope>
</reference>
<dbReference type="EMBL" id="CAUYUJ010017416">
    <property type="protein sequence ID" value="CAK0874634.1"/>
    <property type="molecule type" value="Genomic_DNA"/>
</dbReference>
<name>A0ABN9VMS5_9DINO</name>
<evidence type="ECO:0000313" key="2">
    <source>
        <dbReference type="Proteomes" id="UP001189429"/>
    </source>
</evidence>
<keyword evidence="2" id="KW-1185">Reference proteome</keyword>
<organism evidence="1 2">
    <name type="scientific">Prorocentrum cordatum</name>
    <dbReference type="NCBI Taxonomy" id="2364126"/>
    <lineage>
        <taxon>Eukaryota</taxon>
        <taxon>Sar</taxon>
        <taxon>Alveolata</taxon>
        <taxon>Dinophyceae</taxon>
        <taxon>Prorocentrales</taxon>
        <taxon>Prorocentraceae</taxon>
        <taxon>Prorocentrum</taxon>
    </lineage>
</organism>
<dbReference type="Proteomes" id="UP001189429">
    <property type="component" value="Unassembled WGS sequence"/>
</dbReference>
<comment type="caution">
    <text evidence="1">The sequence shown here is derived from an EMBL/GenBank/DDBJ whole genome shotgun (WGS) entry which is preliminary data.</text>
</comment>
<protein>
    <submittedName>
        <fullName evidence="1">Uncharacterized protein</fullName>
    </submittedName>
</protein>
<sequence>MDEKRFWQNFCPLTAGRQLRDANLVVHCDGGRRGDACSAAAWILEAVWGDGSQIVYMAGVFVDEVDVLFSFVAEATALDQGSKFLADLHAATTQYESLHAL</sequence>
<gene>
    <name evidence="1" type="ORF">PCOR1329_LOCUS59469</name>
</gene>